<proteinExistence type="predicted"/>
<gene>
    <name evidence="3" type="ORF">B0T24DRAFT_680332</name>
</gene>
<evidence type="ECO:0000256" key="1">
    <source>
        <dbReference type="SAM" id="MobiDB-lite"/>
    </source>
</evidence>
<accession>A0AAE0K6W7</accession>
<keyword evidence="4" id="KW-1185">Reference proteome</keyword>
<reference evidence="3" key="2">
    <citation type="submission" date="2023-06" db="EMBL/GenBank/DDBJ databases">
        <authorList>
            <consortium name="Lawrence Berkeley National Laboratory"/>
            <person name="Haridas S."/>
            <person name="Hensen N."/>
            <person name="Bonometti L."/>
            <person name="Westerberg I."/>
            <person name="Brannstrom I.O."/>
            <person name="Guillou S."/>
            <person name="Cros-Aarteil S."/>
            <person name="Calhoun S."/>
            <person name="Kuo A."/>
            <person name="Mondo S."/>
            <person name="Pangilinan J."/>
            <person name="Riley R."/>
            <person name="Labutti K."/>
            <person name="Andreopoulos B."/>
            <person name="Lipzen A."/>
            <person name="Chen C."/>
            <person name="Yanf M."/>
            <person name="Daum C."/>
            <person name="Ng V."/>
            <person name="Clum A."/>
            <person name="Steindorff A."/>
            <person name="Ohm R."/>
            <person name="Martin F."/>
            <person name="Silar P."/>
            <person name="Natvig D."/>
            <person name="Lalanne C."/>
            <person name="Gautier V."/>
            <person name="Ament-Velasquez S.L."/>
            <person name="Kruys A."/>
            <person name="Hutchinson M.I."/>
            <person name="Powell A.J."/>
            <person name="Barry K."/>
            <person name="Miller A.N."/>
            <person name="Grigoriev I.V."/>
            <person name="Debuchy R."/>
            <person name="Gladieux P."/>
            <person name="Thoren M.H."/>
            <person name="Johannesson H."/>
        </authorList>
    </citation>
    <scope>NUCLEOTIDE SEQUENCE</scope>
    <source>
        <strain evidence="3">CBS 958.72</strain>
    </source>
</reference>
<evidence type="ECO:0000259" key="2">
    <source>
        <dbReference type="Pfam" id="PF12898"/>
    </source>
</evidence>
<feature type="domain" description="Stc1" evidence="2">
    <location>
        <begin position="30"/>
        <end position="107"/>
    </location>
</feature>
<organism evidence="3 4">
    <name type="scientific">Lasiosphaeria ovina</name>
    <dbReference type="NCBI Taxonomy" id="92902"/>
    <lineage>
        <taxon>Eukaryota</taxon>
        <taxon>Fungi</taxon>
        <taxon>Dikarya</taxon>
        <taxon>Ascomycota</taxon>
        <taxon>Pezizomycotina</taxon>
        <taxon>Sordariomycetes</taxon>
        <taxon>Sordariomycetidae</taxon>
        <taxon>Sordariales</taxon>
        <taxon>Lasiosphaeriaceae</taxon>
        <taxon>Lasiosphaeria</taxon>
    </lineage>
</organism>
<protein>
    <recommendedName>
        <fullName evidence="2">Stc1 domain-containing protein</fullName>
    </recommendedName>
</protein>
<feature type="region of interest" description="Disordered" evidence="1">
    <location>
        <begin position="360"/>
        <end position="383"/>
    </location>
</feature>
<sequence>MSRSQWSQSSMSWRNQANPAWKASIPAKIRCATRGEWKNRDDYSSKSLDEYSTRARDNKATPDDSGIVCKEHSMTQQKLRCEGPCNLVRAVGFFSKSSRRRGRYNCLEVGQVLPPPNSQLSVDERNQRLPYAGNLGDETATAAIVGDMRALGVPSTTSASAGTVRTMPIPSIDIGHGSTMGRGSTMGAGSVSSRSNVSQAQSTVGRRTISESIDLEDDNFYCDEPDIHRTTPSAASTRPAPHWVLPQAGPNNAPTQMTENVTGSVASVTRSSDSMIWDSTEFDAASVHPHHRFLEEDRNHVTFNAWGPDGEHQRMTKTPTVASISTYDSVLTGREKVGKNGWVKPAGRRIMPQMPDYLRFDMGEKTDDHDDYDDYDGESDDTI</sequence>
<feature type="compositionally biased region" description="Acidic residues" evidence="1">
    <location>
        <begin position="369"/>
        <end position="383"/>
    </location>
</feature>
<comment type="caution">
    <text evidence="3">The sequence shown here is derived from an EMBL/GenBank/DDBJ whole genome shotgun (WGS) entry which is preliminary data.</text>
</comment>
<dbReference type="Proteomes" id="UP001287356">
    <property type="component" value="Unassembled WGS sequence"/>
</dbReference>
<dbReference type="Pfam" id="PF12898">
    <property type="entry name" value="Stc1"/>
    <property type="match status" value="1"/>
</dbReference>
<dbReference type="AlphaFoldDB" id="A0AAE0K6W7"/>
<reference evidence="3" key="1">
    <citation type="journal article" date="2023" name="Mol. Phylogenet. Evol.">
        <title>Genome-scale phylogeny and comparative genomics of the fungal order Sordariales.</title>
        <authorList>
            <person name="Hensen N."/>
            <person name="Bonometti L."/>
            <person name="Westerberg I."/>
            <person name="Brannstrom I.O."/>
            <person name="Guillou S."/>
            <person name="Cros-Aarteil S."/>
            <person name="Calhoun S."/>
            <person name="Haridas S."/>
            <person name="Kuo A."/>
            <person name="Mondo S."/>
            <person name="Pangilinan J."/>
            <person name="Riley R."/>
            <person name="LaButti K."/>
            <person name="Andreopoulos B."/>
            <person name="Lipzen A."/>
            <person name="Chen C."/>
            <person name="Yan M."/>
            <person name="Daum C."/>
            <person name="Ng V."/>
            <person name="Clum A."/>
            <person name="Steindorff A."/>
            <person name="Ohm R.A."/>
            <person name="Martin F."/>
            <person name="Silar P."/>
            <person name="Natvig D.O."/>
            <person name="Lalanne C."/>
            <person name="Gautier V."/>
            <person name="Ament-Velasquez S.L."/>
            <person name="Kruys A."/>
            <person name="Hutchinson M.I."/>
            <person name="Powell A.J."/>
            <person name="Barry K."/>
            <person name="Miller A.N."/>
            <person name="Grigoriev I.V."/>
            <person name="Debuchy R."/>
            <person name="Gladieux P."/>
            <person name="Hiltunen Thoren M."/>
            <person name="Johannesson H."/>
        </authorList>
    </citation>
    <scope>NUCLEOTIDE SEQUENCE</scope>
    <source>
        <strain evidence="3">CBS 958.72</strain>
    </source>
</reference>
<feature type="compositionally biased region" description="Polar residues" evidence="1">
    <location>
        <begin position="190"/>
        <end position="205"/>
    </location>
</feature>
<dbReference type="EMBL" id="JAULSN010000005">
    <property type="protein sequence ID" value="KAK3371214.1"/>
    <property type="molecule type" value="Genomic_DNA"/>
</dbReference>
<dbReference type="InterPro" id="IPR024630">
    <property type="entry name" value="Stc1"/>
</dbReference>
<name>A0AAE0K6W7_9PEZI</name>
<feature type="region of interest" description="Disordered" evidence="1">
    <location>
        <begin position="156"/>
        <end position="205"/>
    </location>
</feature>
<evidence type="ECO:0000313" key="4">
    <source>
        <dbReference type="Proteomes" id="UP001287356"/>
    </source>
</evidence>
<evidence type="ECO:0000313" key="3">
    <source>
        <dbReference type="EMBL" id="KAK3371214.1"/>
    </source>
</evidence>